<feature type="transmembrane region" description="Helical" evidence="6">
    <location>
        <begin position="289"/>
        <end position="312"/>
    </location>
</feature>
<name>A0ABP6PAF6_9ACTN</name>
<feature type="transmembrane region" description="Helical" evidence="6">
    <location>
        <begin position="219"/>
        <end position="236"/>
    </location>
</feature>
<feature type="transmembrane region" description="Helical" evidence="6">
    <location>
        <begin position="243"/>
        <end position="259"/>
    </location>
</feature>
<feature type="transmembrane region" description="Helical" evidence="6">
    <location>
        <begin position="265"/>
        <end position="282"/>
    </location>
</feature>
<keyword evidence="2 6" id="KW-0812">Transmembrane</keyword>
<feature type="transmembrane region" description="Helical" evidence="6">
    <location>
        <begin position="72"/>
        <end position="97"/>
    </location>
</feature>
<feature type="transmembrane region" description="Helical" evidence="6">
    <location>
        <begin position="109"/>
        <end position="132"/>
    </location>
</feature>
<evidence type="ECO:0000313" key="8">
    <source>
        <dbReference type="EMBL" id="GAA3172014.1"/>
    </source>
</evidence>
<sequence>MSPTGTVTMAGPPLGTDLSAPRRAASSFARPGWPLTALLVFFPLWWVLGLSALMPFLLAVPMVTHLLRRQSVLVPPGFGLWVLFLLWVVASTVMLGYDPPGTLPAPVTGRLVSVAFNLAGYLSATVVLLYAVNLTEEEFPRRRLVRQLGAFFVTVVAGGLLGLLAPRFEFTSPVEMLLPERVARDVFVQSLVHPAASQVQDVLGFTTPRPSAPFGFTNMWGYAIALLVGWFVVGYLRGSVARKLAGTAILAASAFPIVYSLNRGLWLGLAIAAVIAVVRMAARGNVAAVGGLVVGVLAAGALVLGTPLTGLVQERLDNGHSNDIRTFTTARTIDAVSHSPVIGLGSTRAAMGSANSIAVGQESDCPRCGNPTLGSNGQLWAILIAHGVGGALLFVGFFLKSLWVYRRDRTPIGDAGLLAIVLSLYFMFVYNALPMPLIIVFLSIALLWRNKQAQEEADSRLEGSSADGSARSLPPGARLRPGPVR</sequence>
<evidence type="ECO:0000256" key="1">
    <source>
        <dbReference type="ARBA" id="ARBA00004141"/>
    </source>
</evidence>
<keyword evidence="4 6" id="KW-0472">Membrane</keyword>
<feature type="region of interest" description="Disordered" evidence="5">
    <location>
        <begin position="458"/>
        <end position="485"/>
    </location>
</feature>
<protein>
    <recommendedName>
        <fullName evidence="7">O-antigen ligase-related domain-containing protein</fullName>
    </recommendedName>
</protein>
<keyword evidence="3 6" id="KW-1133">Transmembrane helix</keyword>
<feature type="transmembrane region" description="Helical" evidence="6">
    <location>
        <begin position="144"/>
        <end position="165"/>
    </location>
</feature>
<evidence type="ECO:0000313" key="9">
    <source>
        <dbReference type="Proteomes" id="UP001499924"/>
    </source>
</evidence>
<comment type="caution">
    <text evidence="8">The sequence shown here is derived from an EMBL/GenBank/DDBJ whole genome shotgun (WGS) entry which is preliminary data.</text>
</comment>
<dbReference type="InterPro" id="IPR051533">
    <property type="entry name" value="WaaL-like"/>
</dbReference>
<dbReference type="InterPro" id="IPR007016">
    <property type="entry name" value="O-antigen_ligase-rel_domated"/>
</dbReference>
<dbReference type="PANTHER" id="PTHR37422:SF13">
    <property type="entry name" value="LIPOPOLYSACCHARIDE BIOSYNTHESIS PROTEIN PA4999-RELATED"/>
    <property type="match status" value="1"/>
</dbReference>
<dbReference type="PANTHER" id="PTHR37422">
    <property type="entry name" value="TEICHURONIC ACID BIOSYNTHESIS PROTEIN TUAE"/>
    <property type="match status" value="1"/>
</dbReference>
<evidence type="ECO:0000256" key="3">
    <source>
        <dbReference type="ARBA" id="ARBA00022989"/>
    </source>
</evidence>
<feature type="transmembrane region" description="Helical" evidence="6">
    <location>
        <begin position="411"/>
        <end position="428"/>
    </location>
</feature>
<feature type="transmembrane region" description="Helical" evidence="6">
    <location>
        <begin position="37"/>
        <end position="60"/>
    </location>
</feature>
<reference evidence="9" key="1">
    <citation type="journal article" date="2019" name="Int. J. Syst. Evol. Microbiol.">
        <title>The Global Catalogue of Microorganisms (GCM) 10K type strain sequencing project: providing services to taxonomists for standard genome sequencing and annotation.</title>
        <authorList>
            <consortium name="The Broad Institute Genomics Platform"/>
            <consortium name="The Broad Institute Genome Sequencing Center for Infectious Disease"/>
            <person name="Wu L."/>
            <person name="Ma J."/>
        </authorList>
    </citation>
    <scope>NUCLEOTIDE SEQUENCE [LARGE SCALE GENOMIC DNA]</scope>
    <source>
        <strain evidence="9">JCM 15614</strain>
    </source>
</reference>
<gene>
    <name evidence="8" type="ORF">GCM10010531_26810</name>
</gene>
<evidence type="ECO:0000256" key="5">
    <source>
        <dbReference type="SAM" id="MobiDB-lite"/>
    </source>
</evidence>
<dbReference type="Pfam" id="PF04932">
    <property type="entry name" value="Wzy_C"/>
    <property type="match status" value="1"/>
</dbReference>
<organism evidence="8 9">
    <name type="scientific">Blastococcus jejuensis</name>
    <dbReference type="NCBI Taxonomy" id="351224"/>
    <lineage>
        <taxon>Bacteria</taxon>
        <taxon>Bacillati</taxon>
        <taxon>Actinomycetota</taxon>
        <taxon>Actinomycetes</taxon>
        <taxon>Geodermatophilales</taxon>
        <taxon>Geodermatophilaceae</taxon>
        <taxon>Blastococcus</taxon>
    </lineage>
</organism>
<evidence type="ECO:0000256" key="4">
    <source>
        <dbReference type="ARBA" id="ARBA00023136"/>
    </source>
</evidence>
<feature type="domain" description="O-antigen ligase-related" evidence="7">
    <location>
        <begin position="249"/>
        <end position="349"/>
    </location>
</feature>
<comment type="subcellular location">
    <subcellularLocation>
        <location evidence="1">Membrane</location>
        <topology evidence="1">Multi-pass membrane protein</topology>
    </subcellularLocation>
</comment>
<evidence type="ECO:0000256" key="2">
    <source>
        <dbReference type="ARBA" id="ARBA00022692"/>
    </source>
</evidence>
<accession>A0ABP6PAF6</accession>
<evidence type="ECO:0000256" key="6">
    <source>
        <dbReference type="SAM" id="Phobius"/>
    </source>
</evidence>
<evidence type="ECO:0000259" key="7">
    <source>
        <dbReference type="Pfam" id="PF04932"/>
    </source>
</evidence>
<feature type="transmembrane region" description="Helical" evidence="6">
    <location>
        <begin position="379"/>
        <end position="399"/>
    </location>
</feature>
<dbReference type="EMBL" id="BAAAVV010000006">
    <property type="protein sequence ID" value="GAA3172014.1"/>
    <property type="molecule type" value="Genomic_DNA"/>
</dbReference>
<proteinExistence type="predicted"/>
<dbReference type="Proteomes" id="UP001499924">
    <property type="component" value="Unassembled WGS sequence"/>
</dbReference>
<keyword evidence="9" id="KW-1185">Reference proteome</keyword>